<keyword evidence="3 8" id="KW-0349">Heme</keyword>
<sequence>MFFIAILITVVSLVLYLAKQMQKPPNFPPGPVWLPFVGSLYELKRLSKLLGGQHHALQALAQKYKTDVLGLKLGNEHVVTVFSYPFVREVLTNDVYDGRPDNFFLKLRCLGKKNGITCTEGETWSSQRNFVNRHLRNLGFGKKPMEVMIRDEIAEVLSILQSNGCNVSVDKFLAPSILNVIWVLITGERIPREDSLLKELLDLFHIRSRAFDMTGGTLSQYPWLRHIVPEWSGYNLIQKVNTNMKDFFMKIIREHQQTWEEGKNEDLIYRYISEMQLNNKNGEDFNEDQLVMICLDLFIAGAQTTSGTLDFAFLLMVMYPDVQKRVQEEIDKYFGKNWVIEYADRHKAPYVEAVLLEVMRFRHVLPIIGPRRVMHDTVLGEYVLPKDTTILISLYSVHNSSKYWKNSESFMPERFLDENGSLIANEKLIPFGLGRRRCLGEILAKTAIFMFFVEILRKYTVTLSPDSEAPTARCLPGITLSPVHYSAKFVERS</sequence>
<comment type="caution">
    <text evidence="11">The sequence shown here is derived from an EMBL/GenBank/DDBJ whole genome shotgun (WGS) entry which is preliminary data.</text>
</comment>
<proteinExistence type="inferred from homology"/>
<evidence type="ECO:0000256" key="1">
    <source>
        <dbReference type="ARBA" id="ARBA00001971"/>
    </source>
</evidence>
<dbReference type="SUPFAM" id="SSF48264">
    <property type="entry name" value="Cytochrome P450"/>
    <property type="match status" value="1"/>
</dbReference>
<evidence type="ECO:0000256" key="2">
    <source>
        <dbReference type="ARBA" id="ARBA00010617"/>
    </source>
</evidence>
<evidence type="ECO:0000256" key="8">
    <source>
        <dbReference type="PIRSR" id="PIRSR602401-1"/>
    </source>
</evidence>
<dbReference type="FunFam" id="1.10.630.10:FF:000078">
    <property type="entry name" value="Probable cytochrome P450 515A1"/>
    <property type="match status" value="1"/>
</dbReference>
<dbReference type="Proteomes" id="UP001168821">
    <property type="component" value="Unassembled WGS sequence"/>
</dbReference>
<dbReference type="PANTHER" id="PTHR24300">
    <property type="entry name" value="CYTOCHROME P450 508A4-RELATED"/>
    <property type="match status" value="1"/>
</dbReference>
<keyword evidence="4 8" id="KW-0479">Metal-binding</keyword>
<dbReference type="GO" id="GO:0020037">
    <property type="term" value="F:heme binding"/>
    <property type="evidence" value="ECO:0007669"/>
    <property type="project" value="InterPro"/>
</dbReference>
<dbReference type="InterPro" id="IPR050182">
    <property type="entry name" value="Cytochrome_P450_fam2"/>
</dbReference>
<evidence type="ECO:0000256" key="9">
    <source>
        <dbReference type="RuleBase" id="RU000461"/>
    </source>
</evidence>
<evidence type="ECO:0000256" key="4">
    <source>
        <dbReference type="ARBA" id="ARBA00022723"/>
    </source>
</evidence>
<dbReference type="Gene3D" id="1.10.630.10">
    <property type="entry name" value="Cytochrome P450"/>
    <property type="match status" value="1"/>
</dbReference>
<evidence type="ECO:0000313" key="11">
    <source>
        <dbReference type="EMBL" id="KAJ3662556.1"/>
    </source>
</evidence>
<dbReference type="Pfam" id="PF00067">
    <property type="entry name" value="p450"/>
    <property type="match status" value="1"/>
</dbReference>
<organism evidence="11 12">
    <name type="scientific">Zophobas morio</name>
    <dbReference type="NCBI Taxonomy" id="2755281"/>
    <lineage>
        <taxon>Eukaryota</taxon>
        <taxon>Metazoa</taxon>
        <taxon>Ecdysozoa</taxon>
        <taxon>Arthropoda</taxon>
        <taxon>Hexapoda</taxon>
        <taxon>Insecta</taxon>
        <taxon>Pterygota</taxon>
        <taxon>Neoptera</taxon>
        <taxon>Endopterygota</taxon>
        <taxon>Coleoptera</taxon>
        <taxon>Polyphaga</taxon>
        <taxon>Cucujiformia</taxon>
        <taxon>Tenebrionidae</taxon>
        <taxon>Zophobas</taxon>
    </lineage>
</organism>
<gene>
    <name evidence="11" type="ORF">Zmor_006899</name>
</gene>
<dbReference type="GO" id="GO:0016712">
    <property type="term" value="F:oxidoreductase activity, acting on paired donors, with incorporation or reduction of molecular oxygen, reduced flavin or flavoprotein as one donor, and incorporation of one atom of oxygen"/>
    <property type="evidence" value="ECO:0007669"/>
    <property type="project" value="TreeGrafter"/>
</dbReference>
<dbReference type="InterPro" id="IPR002401">
    <property type="entry name" value="Cyt_P450_E_grp-I"/>
</dbReference>
<keyword evidence="7 9" id="KW-0503">Monooxygenase</keyword>
<dbReference type="PRINTS" id="PR00463">
    <property type="entry name" value="EP450I"/>
</dbReference>
<name>A0AA38MN27_9CUCU</name>
<dbReference type="InterPro" id="IPR001128">
    <property type="entry name" value="Cyt_P450"/>
</dbReference>
<feature type="signal peptide" evidence="10">
    <location>
        <begin position="1"/>
        <end position="18"/>
    </location>
</feature>
<dbReference type="GO" id="GO:0005737">
    <property type="term" value="C:cytoplasm"/>
    <property type="evidence" value="ECO:0007669"/>
    <property type="project" value="TreeGrafter"/>
</dbReference>
<dbReference type="GO" id="GO:0006805">
    <property type="term" value="P:xenobiotic metabolic process"/>
    <property type="evidence" value="ECO:0007669"/>
    <property type="project" value="TreeGrafter"/>
</dbReference>
<dbReference type="GO" id="GO:0006082">
    <property type="term" value="P:organic acid metabolic process"/>
    <property type="evidence" value="ECO:0007669"/>
    <property type="project" value="TreeGrafter"/>
</dbReference>
<dbReference type="PROSITE" id="PS00086">
    <property type="entry name" value="CYTOCHROME_P450"/>
    <property type="match status" value="1"/>
</dbReference>
<comment type="similarity">
    <text evidence="2 9">Belongs to the cytochrome P450 family.</text>
</comment>
<keyword evidence="6 8" id="KW-0408">Iron</keyword>
<dbReference type="InterPro" id="IPR036396">
    <property type="entry name" value="Cyt_P450_sf"/>
</dbReference>
<dbReference type="GO" id="GO:0005506">
    <property type="term" value="F:iron ion binding"/>
    <property type="evidence" value="ECO:0007669"/>
    <property type="project" value="InterPro"/>
</dbReference>
<keyword evidence="10" id="KW-0732">Signal</keyword>
<dbReference type="GO" id="GO:0008395">
    <property type="term" value="F:steroid hydroxylase activity"/>
    <property type="evidence" value="ECO:0007669"/>
    <property type="project" value="TreeGrafter"/>
</dbReference>
<dbReference type="InterPro" id="IPR017972">
    <property type="entry name" value="Cyt_P450_CS"/>
</dbReference>
<dbReference type="EMBL" id="JALNTZ010000002">
    <property type="protein sequence ID" value="KAJ3662556.1"/>
    <property type="molecule type" value="Genomic_DNA"/>
</dbReference>
<feature type="binding site" description="axial binding residue" evidence="8">
    <location>
        <position position="438"/>
    </location>
    <ligand>
        <name>heme</name>
        <dbReference type="ChEBI" id="CHEBI:30413"/>
    </ligand>
    <ligandPart>
        <name>Fe</name>
        <dbReference type="ChEBI" id="CHEBI:18248"/>
    </ligandPart>
</feature>
<accession>A0AA38MN27</accession>
<dbReference type="AlphaFoldDB" id="A0AA38MN27"/>
<keyword evidence="5 9" id="KW-0560">Oxidoreductase</keyword>
<dbReference type="PANTHER" id="PTHR24300:SF376">
    <property type="entry name" value="CYTOCHROME P450 15A1"/>
    <property type="match status" value="1"/>
</dbReference>
<dbReference type="CDD" id="cd20651">
    <property type="entry name" value="CYP15A1-like"/>
    <property type="match status" value="1"/>
</dbReference>
<evidence type="ECO:0000256" key="5">
    <source>
        <dbReference type="ARBA" id="ARBA00023002"/>
    </source>
</evidence>
<keyword evidence="12" id="KW-1185">Reference proteome</keyword>
<reference evidence="11" key="1">
    <citation type="journal article" date="2023" name="G3 (Bethesda)">
        <title>Whole genome assemblies of Zophobas morio and Tenebrio molitor.</title>
        <authorList>
            <person name="Kaur S."/>
            <person name="Stinson S.A."/>
            <person name="diCenzo G.C."/>
        </authorList>
    </citation>
    <scope>NUCLEOTIDE SEQUENCE</scope>
    <source>
        <strain evidence="11">QUZm001</strain>
    </source>
</reference>
<evidence type="ECO:0000256" key="10">
    <source>
        <dbReference type="SAM" id="SignalP"/>
    </source>
</evidence>
<protein>
    <recommendedName>
        <fullName evidence="13">Cytochrome P450 305a1</fullName>
    </recommendedName>
</protein>
<evidence type="ECO:0000256" key="3">
    <source>
        <dbReference type="ARBA" id="ARBA00022617"/>
    </source>
</evidence>
<evidence type="ECO:0008006" key="13">
    <source>
        <dbReference type="Google" id="ProtNLM"/>
    </source>
</evidence>
<dbReference type="PRINTS" id="PR00385">
    <property type="entry name" value="P450"/>
</dbReference>
<evidence type="ECO:0000256" key="6">
    <source>
        <dbReference type="ARBA" id="ARBA00023004"/>
    </source>
</evidence>
<comment type="cofactor">
    <cofactor evidence="1 8">
        <name>heme</name>
        <dbReference type="ChEBI" id="CHEBI:30413"/>
    </cofactor>
</comment>
<evidence type="ECO:0000256" key="7">
    <source>
        <dbReference type="ARBA" id="ARBA00023033"/>
    </source>
</evidence>
<feature type="chain" id="PRO_5041213360" description="Cytochrome P450 305a1" evidence="10">
    <location>
        <begin position="19"/>
        <end position="493"/>
    </location>
</feature>
<evidence type="ECO:0000313" key="12">
    <source>
        <dbReference type="Proteomes" id="UP001168821"/>
    </source>
</evidence>